<name>A0A1E3AS89_9FIRM</name>
<dbReference type="RefSeq" id="WP_069156814.1">
    <property type="nucleotide sequence ID" value="NZ_BAABXS010000001.1"/>
</dbReference>
<comment type="caution">
    <text evidence="1">The sequence shown here is derived from an EMBL/GenBank/DDBJ whole genome shotgun (WGS) entry which is preliminary data.</text>
</comment>
<reference evidence="1 2" key="1">
    <citation type="submission" date="2016-07" db="EMBL/GenBank/DDBJ databases">
        <title>Characterization of isolates of Eisenbergiella tayi derived from blood cultures, using whole genome sequencing.</title>
        <authorList>
            <person name="Burdz T."/>
            <person name="Wiebe D."/>
            <person name="Huynh C."/>
            <person name="Bernard K."/>
        </authorList>
    </citation>
    <scope>NUCLEOTIDE SEQUENCE [LARGE SCALE GENOMIC DNA]</scope>
    <source>
        <strain evidence="1 2">NML 120489</strain>
    </source>
</reference>
<evidence type="ECO:0000313" key="1">
    <source>
        <dbReference type="EMBL" id="ODM11573.1"/>
    </source>
</evidence>
<dbReference type="Gene3D" id="3.40.50.1390">
    <property type="entry name" value="Resolvase, N-terminal catalytic domain"/>
    <property type="match status" value="1"/>
</dbReference>
<proteinExistence type="predicted"/>
<dbReference type="GO" id="GO:0000150">
    <property type="term" value="F:DNA strand exchange activity"/>
    <property type="evidence" value="ECO:0007669"/>
    <property type="project" value="InterPro"/>
</dbReference>
<dbReference type="EMBL" id="MCGI01000002">
    <property type="protein sequence ID" value="ODM11573.1"/>
    <property type="molecule type" value="Genomic_DNA"/>
</dbReference>
<protein>
    <submittedName>
        <fullName evidence="1">Uncharacterized protein</fullName>
    </submittedName>
</protein>
<sequence>MTNENLQIFIYDEEITGIKQERRDRLHSMIIDCEKGKNDFIIIKLISQFARNNWISGKMAWNAMQ</sequence>
<dbReference type="GO" id="GO:0003677">
    <property type="term" value="F:DNA binding"/>
    <property type="evidence" value="ECO:0007669"/>
    <property type="project" value="InterPro"/>
</dbReference>
<organism evidence="1 2">
    <name type="scientific">Eisenbergiella tayi</name>
    <dbReference type="NCBI Taxonomy" id="1432052"/>
    <lineage>
        <taxon>Bacteria</taxon>
        <taxon>Bacillati</taxon>
        <taxon>Bacillota</taxon>
        <taxon>Clostridia</taxon>
        <taxon>Lachnospirales</taxon>
        <taxon>Lachnospiraceae</taxon>
        <taxon>Eisenbergiella</taxon>
    </lineage>
</organism>
<accession>A0A1E3AS89</accession>
<dbReference type="Proteomes" id="UP000095003">
    <property type="component" value="Unassembled WGS sequence"/>
</dbReference>
<evidence type="ECO:0000313" key="2">
    <source>
        <dbReference type="Proteomes" id="UP000095003"/>
    </source>
</evidence>
<dbReference type="GeneID" id="93300818"/>
<dbReference type="AlphaFoldDB" id="A0A1E3AS89"/>
<gene>
    <name evidence="1" type="ORF">BEH84_02188</name>
</gene>
<dbReference type="InterPro" id="IPR036162">
    <property type="entry name" value="Resolvase-like_N_sf"/>
</dbReference>